<reference evidence="3" key="2">
    <citation type="journal article" date="2017" name="Genome Announc.">
        <title>Draft genome sequence of Paludibacter jiangxiensis NM7(T), a propionate-producing fermentative bacterium.</title>
        <authorList>
            <person name="Qiu Y.-L."/>
            <person name="Tourlousse D.M."/>
            <person name="Matsuura N."/>
            <person name="Ohashi A."/>
            <person name="Sekiguchi Y."/>
        </authorList>
    </citation>
    <scope>NUCLEOTIDE SEQUENCE [LARGE SCALE GENOMIC DNA]</scope>
    <source>
        <strain evidence="3">NM7</strain>
    </source>
</reference>
<dbReference type="Pfam" id="PF00293">
    <property type="entry name" value="NUDIX"/>
    <property type="match status" value="1"/>
</dbReference>
<evidence type="ECO:0000313" key="3">
    <source>
        <dbReference type="Proteomes" id="UP000076586"/>
    </source>
</evidence>
<dbReference type="Proteomes" id="UP000076586">
    <property type="component" value="Unassembled WGS sequence"/>
</dbReference>
<dbReference type="InterPro" id="IPR036388">
    <property type="entry name" value="WH-like_DNA-bd_sf"/>
</dbReference>
<dbReference type="AlphaFoldDB" id="A0A170ZE18"/>
<dbReference type="EMBL" id="BDCR01000002">
    <property type="protein sequence ID" value="GAT62576.1"/>
    <property type="molecule type" value="Genomic_DNA"/>
</dbReference>
<dbReference type="Gene3D" id="1.10.10.10">
    <property type="entry name" value="Winged helix-like DNA-binding domain superfamily/Winged helix DNA-binding domain"/>
    <property type="match status" value="1"/>
</dbReference>
<dbReference type="PANTHER" id="PTHR43736">
    <property type="entry name" value="ADP-RIBOSE PYROPHOSPHATASE"/>
    <property type="match status" value="1"/>
</dbReference>
<dbReference type="STRING" id="681398.PJIAN_2135"/>
<gene>
    <name evidence="2" type="ORF">PJIAN_2135</name>
</gene>
<dbReference type="InterPro" id="IPR015797">
    <property type="entry name" value="NUDIX_hydrolase-like_dom_sf"/>
</dbReference>
<accession>A0A170ZE18</accession>
<sequence length="238" mass="27792">MQETSLYPHVSVDCAIFGFDGEQLKILLITRTGESEEGRYSDMKLPGSVIYESENLDDAAYRVLYELTGIKNIYLQQFRSFGSPDRTKHPRDIVWLENAIHMKIGRIITVAYVALIKINQKLRGFADGYEAHWCNLSEIGQLAFDHNEVVEGALNYVRKKIEEDPTGMYELLPKKFTEAELRNLHEVIFGEKVDIRNFHKKFISLNYIIPLEEKQQNVAHRAARYYRFDKIIYNKSHR</sequence>
<dbReference type="PROSITE" id="PS51462">
    <property type="entry name" value="NUDIX"/>
    <property type="match status" value="1"/>
</dbReference>
<dbReference type="RefSeq" id="WP_068703227.1">
    <property type="nucleotide sequence ID" value="NZ_BDCR01000002.1"/>
</dbReference>
<dbReference type="SUPFAM" id="SSF46785">
    <property type="entry name" value="Winged helix' DNA-binding domain"/>
    <property type="match status" value="1"/>
</dbReference>
<dbReference type="SUPFAM" id="SSF55811">
    <property type="entry name" value="Nudix"/>
    <property type="match status" value="1"/>
</dbReference>
<dbReference type="PANTHER" id="PTHR43736:SF4">
    <property type="entry name" value="SLR1690 PROTEIN"/>
    <property type="match status" value="1"/>
</dbReference>
<evidence type="ECO:0000313" key="2">
    <source>
        <dbReference type="EMBL" id="GAT62576.1"/>
    </source>
</evidence>
<dbReference type="InterPro" id="IPR036390">
    <property type="entry name" value="WH_DNA-bd_sf"/>
</dbReference>
<feature type="domain" description="Nudix hydrolase" evidence="1">
    <location>
        <begin position="7"/>
        <end position="157"/>
    </location>
</feature>
<dbReference type="InterPro" id="IPR054105">
    <property type="entry name" value="WHD_NrtR"/>
</dbReference>
<comment type="caution">
    <text evidence="2">The sequence shown here is derived from an EMBL/GenBank/DDBJ whole genome shotgun (WGS) entry which is preliminary data.</text>
</comment>
<dbReference type="CDD" id="cd18873">
    <property type="entry name" value="NUDIX_NadM_like"/>
    <property type="match status" value="1"/>
</dbReference>
<reference evidence="3" key="1">
    <citation type="submission" date="2016-04" db="EMBL/GenBank/DDBJ databases">
        <title>Draft genome sequence of Paludibacter jiangxiensis strain NM7.</title>
        <authorList>
            <person name="Qiu Y."/>
            <person name="Matsuura N."/>
            <person name="Ohashi A."/>
            <person name="Tourlousse M.D."/>
            <person name="Sekiguchi Y."/>
        </authorList>
    </citation>
    <scope>NUCLEOTIDE SEQUENCE [LARGE SCALE GENOMIC DNA]</scope>
    <source>
        <strain evidence="3">NM7</strain>
    </source>
</reference>
<dbReference type="Gene3D" id="3.90.79.10">
    <property type="entry name" value="Nucleoside Triphosphate Pyrophosphohydrolase"/>
    <property type="match status" value="1"/>
</dbReference>
<proteinExistence type="predicted"/>
<evidence type="ECO:0000259" key="1">
    <source>
        <dbReference type="PROSITE" id="PS51462"/>
    </source>
</evidence>
<keyword evidence="3" id="KW-1185">Reference proteome</keyword>
<dbReference type="Pfam" id="PF21906">
    <property type="entry name" value="WHD_NrtR"/>
    <property type="match status" value="1"/>
</dbReference>
<protein>
    <submittedName>
        <fullName evidence="2">ADP-ribose pyrophosphatase YjhB, NUDIX family</fullName>
    </submittedName>
</protein>
<organism evidence="2 3">
    <name type="scientific">Paludibacter jiangxiensis</name>
    <dbReference type="NCBI Taxonomy" id="681398"/>
    <lineage>
        <taxon>Bacteria</taxon>
        <taxon>Pseudomonadati</taxon>
        <taxon>Bacteroidota</taxon>
        <taxon>Bacteroidia</taxon>
        <taxon>Bacteroidales</taxon>
        <taxon>Paludibacteraceae</taxon>
        <taxon>Paludibacter</taxon>
    </lineage>
</organism>
<dbReference type="InterPro" id="IPR000086">
    <property type="entry name" value="NUDIX_hydrolase_dom"/>
</dbReference>
<name>A0A170ZE18_9BACT</name>
<dbReference type="OrthoDB" id="9786141at2"/>